<evidence type="ECO:0000313" key="2">
    <source>
        <dbReference type="EMBL" id="KAB1215722.1"/>
    </source>
</evidence>
<sequence>MARNGKAVKVLVSLSAICAFTCVFSVLSERLDSCAVAAAIVLPVALVLLPQMDTSLDLSRRKNLNPQFLQILRDVLRGIGYLHQVENRCHGNLSELNIVIVNGRGKITGMVKDVSKKYVDDYLSLATLLEVAFVGTQTIPTELELLLTYISTTEPSR</sequence>
<proteinExistence type="predicted"/>
<comment type="caution">
    <text evidence="2">The sequence shown here is derived from an EMBL/GenBank/DDBJ whole genome shotgun (WGS) entry which is preliminary data.</text>
</comment>
<reference evidence="2 3" key="1">
    <citation type="journal article" date="2019" name="Plant Biotechnol. J.">
        <title>The red bayberry genome and genetic basis of sex determination.</title>
        <authorList>
            <person name="Jia H.M."/>
            <person name="Jia H.J."/>
            <person name="Cai Q.L."/>
            <person name="Wang Y."/>
            <person name="Zhao H.B."/>
            <person name="Yang W.F."/>
            <person name="Wang G.Y."/>
            <person name="Li Y.H."/>
            <person name="Zhan D.L."/>
            <person name="Shen Y.T."/>
            <person name="Niu Q.F."/>
            <person name="Chang L."/>
            <person name="Qiu J."/>
            <person name="Zhao L."/>
            <person name="Xie H.B."/>
            <person name="Fu W.Y."/>
            <person name="Jin J."/>
            <person name="Li X.W."/>
            <person name="Jiao Y."/>
            <person name="Zhou C.C."/>
            <person name="Tu T."/>
            <person name="Chai C.Y."/>
            <person name="Gao J.L."/>
            <person name="Fan L.J."/>
            <person name="van de Weg E."/>
            <person name="Wang J.Y."/>
            <person name="Gao Z.S."/>
        </authorList>
    </citation>
    <scope>NUCLEOTIDE SEQUENCE [LARGE SCALE GENOMIC DNA]</scope>
    <source>
        <tissue evidence="2">Leaves</tissue>
    </source>
</reference>
<keyword evidence="1" id="KW-0472">Membrane</keyword>
<keyword evidence="3" id="KW-1185">Reference proteome</keyword>
<accession>A0A6A1VRX9</accession>
<dbReference type="EMBL" id="RXIC02000022">
    <property type="protein sequence ID" value="KAB1215722.1"/>
    <property type="molecule type" value="Genomic_DNA"/>
</dbReference>
<dbReference type="AlphaFoldDB" id="A0A6A1VRX9"/>
<gene>
    <name evidence="2" type="ORF">CJ030_MR4G016477</name>
</gene>
<evidence type="ECO:0000313" key="3">
    <source>
        <dbReference type="Proteomes" id="UP000516437"/>
    </source>
</evidence>
<evidence type="ECO:0000256" key="1">
    <source>
        <dbReference type="SAM" id="Phobius"/>
    </source>
</evidence>
<feature type="transmembrane region" description="Helical" evidence="1">
    <location>
        <begin position="35"/>
        <end position="52"/>
    </location>
</feature>
<keyword evidence="1" id="KW-1133">Transmembrane helix</keyword>
<dbReference type="Proteomes" id="UP000516437">
    <property type="component" value="Chromosome 4"/>
</dbReference>
<organism evidence="2 3">
    <name type="scientific">Morella rubra</name>
    <name type="common">Chinese bayberry</name>
    <dbReference type="NCBI Taxonomy" id="262757"/>
    <lineage>
        <taxon>Eukaryota</taxon>
        <taxon>Viridiplantae</taxon>
        <taxon>Streptophyta</taxon>
        <taxon>Embryophyta</taxon>
        <taxon>Tracheophyta</taxon>
        <taxon>Spermatophyta</taxon>
        <taxon>Magnoliopsida</taxon>
        <taxon>eudicotyledons</taxon>
        <taxon>Gunneridae</taxon>
        <taxon>Pentapetalae</taxon>
        <taxon>rosids</taxon>
        <taxon>fabids</taxon>
        <taxon>Fagales</taxon>
        <taxon>Myricaceae</taxon>
        <taxon>Morella</taxon>
    </lineage>
</organism>
<name>A0A6A1VRX9_9ROSI</name>
<protein>
    <submittedName>
        <fullName evidence="2">Uncharacterized protein</fullName>
    </submittedName>
</protein>
<keyword evidence="1" id="KW-0812">Transmembrane</keyword>